<dbReference type="RefSeq" id="WP_169102928.1">
    <property type="nucleotide sequence ID" value="NZ_JABBVZ010000140.1"/>
</dbReference>
<organism evidence="3 4">
    <name type="scientific">Sulfobacillus harzensis</name>
    <dbReference type="NCBI Taxonomy" id="2729629"/>
    <lineage>
        <taxon>Bacteria</taxon>
        <taxon>Bacillati</taxon>
        <taxon>Bacillota</taxon>
        <taxon>Clostridia</taxon>
        <taxon>Eubacteriales</taxon>
        <taxon>Clostridiales Family XVII. Incertae Sedis</taxon>
        <taxon>Sulfobacillus</taxon>
    </lineage>
</organism>
<comment type="caution">
    <text evidence="3">The sequence shown here is derived from an EMBL/GenBank/DDBJ whole genome shotgun (WGS) entry which is preliminary data.</text>
</comment>
<dbReference type="PANTHER" id="PTHR47199">
    <property type="entry name" value="PHOTOSYSTEM II STABILITY/ASSEMBLY FACTOR HCF136, CHLOROPLASTIC"/>
    <property type="match status" value="1"/>
</dbReference>
<keyword evidence="4" id="KW-1185">Reference proteome</keyword>
<evidence type="ECO:0000313" key="4">
    <source>
        <dbReference type="Proteomes" id="UP000533476"/>
    </source>
</evidence>
<dbReference type="InterPro" id="IPR036278">
    <property type="entry name" value="Sialidase_sf"/>
</dbReference>
<gene>
    <name evidence="3" type="ORF">HIJ39_20645</name>
</gene>
<reference evidence="3 4" key="1">
    <citation type="submission" date="2020-04" db="EMBL/GenBank/DDBJ databases">
        <authorList>
            <person name="Zhang R."/>
            <person name="Schippers A."/>
        </authorList>
    </citation>
    <scope>NUCLEOTIDE SEQUENCE [LARGE SCALE GENOMIC DNA]</scope>
    <source>
        <strain evidence="3 4">DSM 109850</strain>
    </source>
</reference>
<proteinExistence type="predicted"/>
<feature type="region of interest" description="Disordered" evidence="1">
    <location>
        <begin position="26"/>
        <end position="53"/>
    </location>
</feature>
<protein>
    <recommendedName>
        <fullName evidence="5">Photosynthesis system II assembly factor Ycf48/Hcf136-like domain-containing protein</fullName>
    </recommendedName>
</protein>
<accession>A0A7Y0L905</accession>
<evidence type="ECO:0000256" key="2">
    <source>
        <dbReference type="SAM" id="SignalP"/>
    </source>
</evidence>
<dbReference type="Gene3D" id="2.130.10.10">
    <property type="entry name" value="YVTN repeat-like/Quinoprotein amine dehydrogenase"/>
    <property type="match status" value="2"/>
</dbReference>
<keyword evidence="2" id="KW-0732">Signal</keyword>
<dbReference type="Proteomes" id="UP000533476">
    <property type="component" value="Unassembled WGS sequence"/>
</dbReference>
<feature type="signal peptide" evidence="2">
    <location>
        <begin position="1"/>
        <end position="18"/>
    </location>
</feature>
<sequence length="405" mass="42490">MNNLVIVSGLLVGSFVMAGCGATAHPSSASHSPSTVRSSAATSAAPSTTASRVQPPATVITLDMVSARQGWAINGKGQVLHTTDGGHRWRNVASRALTRALMPMAGGGPVVAGYLVDSGTAVAFPNAWTAWLTVPRGNNSIQVWHTANGGQHWTETLLHPAVPAGLGLTHMAAVGNRDAWIVAASQGLAGHVDIRVWRTSVQRPGWHAVFDGALSATAGLAFANGSIGVLAGGRNIADGPHSASLIMTADGGDRWSSPRSPLPLLAGNWSTIVMDPAIVVVPVVMQRAFPSKSSPTKAWWRLEWSTNGGQTWQMLPHTPDAILPQQPGVIFQGWITPQNGWVVLGSHIYRTADGGHAWTASTLPAGTVVNFNRVSAAAGFLLMQQNGHTAIYRTEDAGVRWARVL</sequence>
<dbReference type="CDD" id="cd15482">
    <property type="entry name" value="Sialidase_non-viral"/>
    <property type="match status" value="1"/>
</dbReference>
<feature type="chain" id="PRO_5039043904" description="Photosynthesis system II assembly factor Ycf48/Hcf136-like domain-containing protein" evidence="2">
    <location>
        <begin position="19"/>
        <end position="405"/>
    </location>
</feature>
<evidence type="ECO:0000256" key="1">
    <source>
        <dbReference type="SAM" id="MobiDB-lite"/>
    </source>
</evidence>
<dbReference type="AlphaFoldDB" id="A0A7Y0L905"/>
<dbReference type="SUPFAM" id="SSF50939">
    <property type="entry name" value="Sialidases"/>
    <property type="match status" value="1"/>
</dbReference>
<name>A0A7Y0L905_9FIRM</name>
<evidence type="ECO:0008006" key="5">
    <source>
        <dbReference type="Google" id="ProtNLM"/>
    </source>
</evidence>
<dbReference type="PANTHER" id="PTHR47199:SF2">
    <property type="entry name" value="PHOTOSYSTEM II STABILITY_ASSEMBLY FACTOR HCF136, CHLOROPLASTIC"/>
    <property type="match status" value="1"/>
</dbReference>
<evidence type="ECO:0000313" key="3">
    <source>
        <dbReference type="EMBL" id="NMP24720.1"/>
    </source>
</evidence>
<dbReference type="EMBL" id="JABBVZ010000140">
    <property type="protein sequence ID" value="NMP24720.1"/>
    <property type="molecule type" value="Genomic_DNA"/>
</dbReference>
<dbReference type="InterPro" id="IPR015943">
    <property type="entry name" value="WD40/YVTN_repeat-like_dom_sf"/>
</dbReference>